<dbReference type="AlphaFoldDB" id="A0AAW0QXX2"/>
<sequence>MDAQQAEGAPAGSKSKGGKRGARGNGKTPAAAKSTRARRVQLFVVLDLRMIHPSPSLAPSFVVSEDSYSATGQMYIDILTGVLEDEDEEGVANAITVHAFNVLQSATIASECSSSSSKTSW</sequence>
<reference evidence="2 3" key="1">
    <citation type="submission" date="2023-01" db="EMBL/GenBank/DDBJ databases">
        <title>Analysis of 21 Apiospora genomes using comparative genomics revels a genus with tremendous synthesis potential of carbohydrate active enzymes and secondary metabolites.</title>
        <authorList>
            <person name="Sorensen T."/>
        </authorList>
    </citation>
    <scope>NUCLEOTIDE SEQUENCE [LARGE SCALE GENOMIC DNA]</scope>
    <source>
        <strain evidence="2 3">CBS 117206</strain>
    </source>
</reference>
<dbReference type="Proteomes" id="UP001392437">
    <property type="component" value="Unassembled WGS sequence"/>
</dbReference>
<evidence type="ECO:0000313" key="2">
    <source>
        <dbReference type="EMBL" id="KAK8115222.1"/>
    </source>
</evidence>
<organism evidence="2 3">
    <name type="scientific">Apiospora kogelbergensis</name>
    <dbReference type="NCBI Taxonomy" id="1337665"/>
    <lineage>
        <taxon>Eukaryota</taxon>
        <taxon>Fungi</taxon>
        <taxon>Dikarya</taxon>
        <taxon>Ascomycota</taxon>
        <taxon>Pezizomycotina</taxon>
        <taxon>Sordariomycetes</taxon>
        <taxon>Xylariomycetidae</taxon>
        <taxon>Amphisphaeriales</taxon>
        <taxon>Apiosporaceae</taxon>
        <taxon>Apiospora</taxon>
    </lineage>
</organism>
<feature type="region of interest" description="Disordered" evidence="1">
    <location>
        <begin position="1"/>
        <end position="35"/>
    </location>
</feature>
<protein>
    <submittedName>
        <fullName evidence="2">Uncharacterized protein</fullName>
    </submittedName>
</protein>
<comment type="caution">
    <text evidence="2">The sequence shown here is derived from an EMBL/GenBank/DDBJ whole genome shotgun (WGS) entry which is preliminary data.</text>
</comment>
<dbReference type="EMBL" id="JAQQWP010000006">
    <property type="protein sequence ID" value="KAK8115222.1"/>
    <property type="molecule type" value="Genomic_DNA"/>
</dbReference>
<name>A0AAW0QXX2_9PEZI</name>
<evidence type="ECO:0000313" key="3">
    <source>
        <dbReference type="Proteomes" id="UP001392437"/>
    </source>
</evidence>
<keyword evidence="3" id="KW-1185">Reference proteome</keyword>
<feature type="compositionally biased region" description="Low complexity" evidence="1">
    <location>
        <begin position="1"/>
        <end position="14"/>
    </location>
</feature>
<accession>A0AAW0QXX2</accession>
<evidence type="ECO:0000256" key="1">
    <source>
        <dbReference type="SAM" id="MobiDB-lite"/>
    </source>
</evidence>
<proteinExistence type="predicted"/>
<gene>
    <name evidence="2" type="ORF">PG999_007291</name>
</gene>